<dbReference type="Proteomes" id="UP000054826">
    <property type="component" value="Unassembled WGS sequence"/>
</dbReference>
<dbReference type="AlphaFoldDB" id="A0A0V1K7A7"/>
<keyword evidence="2" id="KW-1133">Transmembrane helix</keyword>
<reference evidence="4 5" key="1">
    <citation type="submission" date="2015-01" db="EMBL/GenBank/DDBJ databases">
        <title>Evolution of Trichinella species and genotypes.</title>
        <authorList>
            <person name="Korhonen P.K."/>
            <person name="Edoardo P."/>
            <person name="Giuseppe L.R."/>
            <person name="Gasser R.B."/>
        </authorList>
    </citation>
    <scope>NUCLEOTIDE SEQUENCE [LARGE SCALE GENOMIC DNA]</scope>
    <source>
        <strain evidence="4">ISS176</strain>
    </source>
</reference>
<dbReference type="InterPro" id="IPR050782">
    <property type="entry name" value="PP1_regulatory_subunit_3"/>
</dbReference>
<evidence type="ECO:0000259" key="3">
    <source>
        <dbReference type="PROSITE" id="PS51159"/>
    </source>
</evidence>
<comment type="caution">
    <text evidence="4">The sequence shown here is derived from an EMBL/GenBank/DDBJ whole genome shotgun (WGS) entry which is preliminary data.</text>
</comment>
<dbReference type="Gene3D" id="2.60.40.2440">
    <property type="entry name" value="Carbohydrate binding type-21 domain"/>
    <property type="match status" value="1"/>
</dbReference>
<accession>A0A0V1K7A7</accession>
<dbReference type="PROSITE" id="PS51159">
    <property type="entry name" value="CBM21"/>
    <property type="match status" value="1"/>
</dbReference>
<evidence type="ECO:0000256" key="2">
    <source>
        <dbReference type="SAM" id="Phobius"/>
    </source>
</evidence>
<dbReference type="GO" id="GO:0000164">
    <property type="term" value="C:protein phosphatase type 1 complex"/>
    <property type="evidence" value="ECO:0007669"/>
    <property type="project" value="TreeGrafter"/>
</dbReference>
<dbReference type="PANTHER" id="PTHR12307">
    <property type="entry name" value="PROTEIN PHOSPHATASE 1 REGULATORY SUBUNIT"/>
    <property type="match status" value="1"/>
</dbReference>
<dbReference type="EMBL" id="JYDV01000011">
    <property type="protein sequence ID" value="KRZ43102.1"/>
    <property type="molecule type" value="Genomic_DNA"/>
</dbReference>
<keyword evidence="2" id="KW-0812">Transmembrane</keyword>
<feature type="region of interest" description="Disordered" evidence="1">
    <location>
        <begin position="433"/>
        <end position="455"/>
    </location>
</feature>
<dbReference type="GO" id="GO:0005979">
    <property type="term" value="P:regulation of glycogen biosynthetic process"/>
    <property type="evidence" value="ECO:0007669"/>
    <property type="project" value="TreeGrafter"/>
</dbReference>
<gene>
    <name evidence="4" type="primary">PPP1R3B</name>
    <name evidence="4" type="ORF">T4C_12555</name>
</gene>
<dbReference type="InterPro" id="IPR005036">
    <property type="entry name" value="CBM21_dom"/>
</dbReference>
<keyword evidence="2" id="KW-0472">Membrane</keyword>
<organism evidence="4 5">
    <name type="scientific">Trichinella pseudospiralis</name>
    <name type="common">Parasitic roundworm</name>
    <dbReference type="NCBI Taxonomy" id="6337"/>
    <lineage>
        <taxon>Eukaryota</taxon>
        <taxon>Metazoa</taxon>
        <taxon>Ecdysozoa</taxon>
        <taxon>Nematoda</taxon>
        <taxon>Enoplea</taxon>
        <taxon>Dorylaimia</taxon>
        <taxon>Trichinellida</taxon>
        <taxon>Trichinellidae</taxon>
        <taxon>Trichinella</taxon>
    </lineage>
</organism>
<evidence type="ECO:0000313" key="4">
    <source>
        <dbReference type="EMBL" id="KRZ43102.1"/>
    </source>
</evidence>
<dbReference type="GO" id="GO:2001069">
    <property type="term" value="F:glycogen binding"/>
    <property type="evidence" value="ECO:0007669"/>
    <property type="project" value="TreeGrafter"/>
</dbReference>
<feature type="domain" description="CBM21" evidence="3">
    <location>
        <begin position="768"/>
        <end position="876"/>
    </location>
</feature>
<name>A0A0V1K7A7_TRIPS</name>
<evidence type="ECO:0000256" key="1">
    <source>
        <dbReference type="SAM" id="MobiDB-lite"/>
    </source>
</evidence>
<feature type="transmembrane region" description="Helical" evidence="2">
    <location>
        <begin position="573"/>
        <end position="595"/>
    </location>
</feature>
<proteinExistence type="predicted"/>
<sequence length="931" mass="104851">MITLMKPRGNASAKGQPPPDKAVLMVEISEKTSLKEGILSDALVKRKLANAQGRAKVWLHRLGRQTEHLRPVRSLVLLKPGGSEWFIEGCLLRRELQYFNALIICITVFGEIANTSEYSLVLNFLKFIRIEFHSHKKMKQTAVESKEFGNFLYAVKQVMSTFESVEHVRTIIKALKNGYCYMGAKLQQSPILKEFFTKYAVQLKSMPKNDVLITLEFLLREMNSLRTEKITESKTLAADAIAKFKRMSDESLLPLIRTRDPHYEFLCQLNEIEKAISDAEPARALLKLSNLKGEIAALMAMKNWQSDFSRLVIECGKVYYFGSGYSVVDMAVSKLFQNCSFSPQEGLLLKAPVLGDIYCVIDDLNESAKLNLSSEKVRSLSLKVYHDVLFSLNGAASSLNMAVNEMVKNYETEEQTSKKIQDLDVECEQNHFASVADDEEEPSSIVNGSRKENTTQGAHSTLWDSMSDNFRCLASSAVSNDKPGRYMDFKRTSTPKVRKQDHQHQSTANDLIMEMDYDELECAPNYQTSSKGRPKIMPISTGIPSDTFLKGFGNQREIYVSSSSSSSSSSNNLLSLLLLLLLFTAGFGFLLSLWFSMSANAETLVSTIASYRSAPCGNFVHNSATTGQKKPASSLIRWESKQWFSMLELQTELLGRLDAGENQPPMVTSAEQAEQEEAPATKVVVKKKKSVTFADEFGCQLVTIRILTEPSEYNVPCFGAKLATQQSEQCNESSQTTTLDRGNNVAATGGSSWVLNFSQPASDYAKFRHKLNQSNVVLENVLLRNDIQSLHGTVKVKNLSFEKEVHVRCTTDEWATFQDHPATFLCSTGGIFDTFLFDFEIPLDDDTRQRIEFCISYRVAGQQFWDNNDNANYELISDRLRKQRLVDRSHNGDEPNRRWQANGGNALHPNSTSQWSEYLNWAHVSSPLHYW</sequence>
<evidence type="ECO:0000313" key="5">
    <source>
        <dbReference type="Proteomes" id="UP000054826"/>
    </source>
</evidence>
<dbReference type="GO" id="GO:0008157">
    <property type="term" value="F:protein phosphatase 1 binding"/>
    <property type="evidence" value="ECO:0007669"/>
    <property type="project" value="TreeGrafter"/>
</dbReference>
<dbReference type="Pfam" id="PF03370">
    <property type="entry name" value="CBM_21"/>
    <property type="match status" value="1"/>
</dbReference>
<dbReference type="InterPro" id="IPR038175">
    <property type="entry name" value="CBM21_dom_sf"/>
</dbReference>
<dbReference type="PANTHER" id="PTHR12307:SF36">
    <property type="entry name" value="GLYCOGEN-BINDING SUBUNIT 76A"/>
    <property type="match status" value="1"/>
</dbReference>
<protein>
    <submittedName>
        <fullName evidence="4">Protein phosphatase 1 regulatory subunit 3B</fullName>
    </submittedName>
</protein>